<comment type="caution">
    <text evidence="3">The sequence shown here is derived from an EMBL/GenBank/DDBJ whole genome shotgun (WGS) entry which is preliminary data.</text>
</comment>
<evidence type="ECO:0000313" key="4">
    <source>
        <dbReference type="Proteomes" id="UP000572407"/>
    </source>
</evidence>
<dbReference type="Proteomes" id="UP000572407">
    <property type="component" value="Unassembled WGS sequence"/>
</dbReference>
<dbReference type="AlphaFoldDB" id="A0A7V8UDY5"/>
<reference evidence="3 4" key="1">
    <citation type="submission" date="2019-06" db="EMBL/GenBank/DDBJ databases">
        <title>Analysis of the biodiversity of Brassica napus bacterial endophytes for the selection of potential efficient biofertilizers for rapeseed crops.</title>
        <authorList>
            <person name="Jimenez-Gomez A."/>
            <person name="Saati-Santamaria Z."/>
            <person name="Menendez E."/>
            <person name="Rivas R."/>
            <person name="Mateos P.F."/>
            <person name="Velazquez E."/>
            <person name="Garcia-Fraile P."/>
        </authorList>
    </citation>
    <scope>NUCLEOTIDE SEQUENCE [LARGE SCALE GENOMIC DNA]</scope>
    <source>
        <strain evidence="3 4">CDVBN10</strain>
    </source>
</reference>
<feature type="region of interest" description="Disordered" evidence="1">
    <location>
        <begin position="115"/>
        <end position="137"/>
    </location>
</feature>
<feature type="domain" description="Phage tail assembly chaperone-like" evidence="2">
    <location>
        <begin position="64"/>
        <end position="129"/>
    </location>
</feature>
<dbReference type="Pfam" id="PF16778">
    <property type="entry name" value="Phage_tail_APC"/>
    <property type="match status" value="1"/>
</dbReference>
<dbReference type="EMBL" id="VDLV01000033">
    <property type="protein sequence ID" value="MBA1379792.1"/>
    <property type="molecule type" value="Genomic_DNA"/>
</dbReference>
<accession>A0A7V8UDY5</accession>
<dbReference type="RefSeq" id="WP_258232680.1">
    <property type="nucleotide sequence ID" value="NZ_VDLV01000033.1"/>
</dbReference>
<sequence length="137" mass="15841">MSTGLCYLPGIHSSIPNDAVSISDERFNEVLGNPVPDKVRSHDADGLPILIDPPPLNDEQLATHERQWRDDELAARQWLRDRHRDEQDLQRATTLTAERFTELLSYMQSLRDWPQSEHFPDSQYRPVAPPWVAEQTQ</sequence>
<dbReference type="InterPro" id="IPR031893">
    <property type="entry name" value="Phage_tail_APC"/>
</dbReference>
<proteinExistence type="predicted"/>
<evidence type="ECO:0000313" key="3">
    <source>
        <dbReference type="EMBL" id="MBA1379792.1"/>
    </source>
</evidence>
<protein>
    <submittedName>
        <fullName evidence="3">Phage tail protein</fullName>
    </submittedName>
</protein>
<organism evidence="3 4">
    <name type="scientific">Pseudomonas brassicacearum subsp. neoaurantiaca</name>
    <dbReference type="NCBI Taxonomy" id="494916"/>
    <lineage>
        <taxon>Bacteria</taxon>
        <taxon>Pseudomonadati</taxon>
        <taxon>Pseudomonadota</taxon>
        <taxon>Gammaproteobacteria</taxon>
        <taxon>Pseudomonadales</taxon>
        <taxon>Pseudomonadaceae</taxon>
        <taxon>Pseudomonas</taxon>
    </lineage>
</organism>
<evidence type="ECO:0000259" key="2">
    <source>
        <dbReference type="Pfam" id="PF16778"/>
    </source>
</evidence>
<gene>
    <name evidence="3" type="ORF">FHK92_18600</name>
</gene>
<evidence type="ECO:0000256" key="1">
    <source>
        <dbReference type="SAM" id="MobiDB-lite"/>
    </source>
</evidence>
<name>A0A7V8UDY5_9PSED</name>